<dbReference type="Proteomes" id="UP001239994">
    <property type="component" value="Unassembled WGS sequence"/>
</dbReference>
<feature type="domain" description="PWWP" evidence="1">
    <location>
        <begin position="12"/>
        <end position="65"/>
    </location>
</feature>
<dbReference type="CDD" id="cd05834">
    <property type="entry name" value="PWWP_HRP"/>
    <property type="match status" value="1"/>
</dbReference>
<evidence type="ECO:0000313" key="3">
    <source>
        <dbReference type="Proteomes" id="UP001239994"/>
    </source>
</evidence>
<comment type="caution">
    <text evidence="2">The sequence shown here is derived from an EMBL/GenBank/DDBJ whole genome shotgun (WGS) entry which is preliminary data.</text>
</comment>
<dbReference type="PROSITE" id="PS50812">
    <property type="entry name" value="PWWP"/>
    <property type="match status" value="1"/>
</dbReference>
<gene>
    <name evidence="2" type="ORF">P4O66_020751</name>
</gene>
<dbReference type="Gene3D" id="2.30.30.140">
    <property type="match status" value="1"/>
</dbReference>
<name>A0AAD8ZUD4_9TELE</name>
<dbReference type="AlphaFoldDB" id="A0AAD8ZUD4"/>
<sequence length="119" mass="13452">MKAKPLKHSFNPGDVVFAKMKGYPFWPARVRTIAEGDAPQNKVPIFFYGTHQTTTLVPKDIVHYWPNKHKHGKAIKRGGFEKAMWEIENDPGVGLKGQKVSSQHALYMHDVCVLLPSIN</sequence>
<accession>A0AAD8ZUD4</accession>
<dbReference type="SUPFAM" id="SSF63748">
    <property type="entry name" value="Tudor/PWWP/MBT"/>
    <property type="match status" value="1"/>
</dbReference>
<evidence type="ECO:0000313" key="2">
    <source>
        <dbReference type="EMBL" id="KAK1803645.1"/>
    </source>
</evidence>
<keyword evidence="3" id="KW-1185">Reference proteome</keyword>
<reference evidence="2" key="1">
    <citation type="submission" date="2023-03" db="EMBL/GenBank/DDBJ databases">
        <title>Electrophorus voltai genome.</title>
        <authorList>
            <person name="Bian C."/>
        </authorList>
    </citation>
    <scope>NUCLEOTIDE SEQUENCE</scope>
    <source>
        <strain evidence="2">CB-2022</strain>
        <tissue evidence="2">Muscle</tissue>
    </source>
</reference>
<dbReference type="PANTHER" id="PTHR12550">
    <property type="entry name" value="HEPATOMA-DERIVED GROWTH FACTOR-RELATED"/>
    <property type="match status" value="1"/>
</dbReference>
<dbReference type="SMART" id="SM00293">
    <property type="entry name" value="PWWP"/>
    <property type="match status" value="1"/>
</dbReference>
<protein>
    <recommendedName>
        <fullName evidence="1">PWWP domain-containing protein</fullName>
    </recommendedName>
</protein>
<dbReference type="InterPro" id="IPR000313">
    <property type="entry name" value="PWWP_dom"/>
</dbReference>
<dbReference type="Pfam" id="PF00855">
    <property type="entry name" value="PWWP"/>
    <property type="match status" value="1"/>
</dbReference>
<evidence type="ECO:0000259" key="1">
    <source>
        <dbReference type="PROSITE" id="PS50812"/>
    </source>
</evidence>
<dbReference type="EMBL" id="JAROKS010000005">
    <property type="protein sequence ID" value="KAK1803645.1"/>
    <property type="molecule type" value="Genomic_DNA"/>
</dbReference>
<dbReference type="PANTHER" id="PTHR12550:SF41">
    <property type="entry name" value="HEPATOMA-DERIVED GROWTH FACTOR"/>
    <property type="match status" value="1"/>
</dbReference>
<proteinExistence type="predicted"/>
<organism evidence="2 3">
    <name type="scientific">Electrophorus voltai</name>
    <dbReference type="NCBI Taxonomy" id="2609070"/>
    <lineage>
        <taxon>Eukaryota</taxon>
        <taxon>Metazoa</taxon>
        <taxon>Chordata</taxon>
        <taxon>Craniata</taxon>
        <taxon>Vertebrata</taxon>
        <taxon>Euteleostomi</taxon>
        <taxon>Actinopterygii</taxon>
        <taxon>Neopterygii</taxon>
        <taxon>Teleostei</taxon>
        <taxon>Ostariophysi</taxon>
        <taxon>Gymnotiformes</taxon>
        <taxon>Gymnotoidei</taxon>
        <taxon>Gymnotidae</taxon>
        <taxon>Electrophorus</taxon>
    </lineage>
</organism>